<reference evidence="16 17" key="1">
    <citation type="submission" date="2018-03" db="EMBL/GenBank/DDBJ databases">
        <title>Genomic Encyclopedia of Type Strains, Phase III (KMG-III): the genomes of soil and plant-associated and newly described type strains.</title>
        <authorList>
            <person name="Whitman W."/>
        </authorList>
    </citation>
    <scope>NUCLEOTIDE SEQUENCE [LARGE SCALE GENOMIC DNA]</scope>
    <source>
        <strain evidence="16 17">CGMCC 1.12700</strain>
    </source>
</reference>
<dbReference type="Proteomes" id="UP000240572">
    <property type="component" value="Unassembled WGS sequence"/>
</dbReference>
<dbReference type="Pfam" id="PF08541">
    <property type="entry name" value="ACP_syn_III_C"/>
    <property type="match status" value="1"/>
</dbReference>
<dbReference type="NCBIfam" id="NF006829">
    <property type="entry name" value="PRK09352.1"/>
    <property type="match status" value="1"/>
</dbReference>
<dbReference type="SUPFAM" id="SSF53901">
    <property type="entry name" value="Thiolase-like"/>
    <property type="match status" value="1"/>
</dbReference>
<proteinExistence type="inferred from homology"/>
<dbReference type="GO" id="GO:0005737">
    <property type="term" value="C:cytoplasm"/>
    <property type="evidence" value="ECO:0007669"/>
    <property type="project" value="UniProtKB-SubCell"/>
</dbReference>
<gene>
    <name evidence="13" type="primary">fabH</name>
    <name evidence="16" type="ORF">B0I18_101695</name>
</gene>
<feature type="active site" evidence="13">
    <location>
        <position position="116"/>
    </location>
</feature>
<comment type="subunit">
    <text evidence="13">Homodimer.</text>
</comment>
<dbReference type="InterPro" id="IPR016039">
    <property type="entry name" value="Thiolase-like"/>
</dbReference>
<dbReference type="CDD" id="cd00830">
    <property type="entry name" value="KAS_III"/>
    <property type="match status" value="1"/>
</dbReference>
<evidence type="ECO:0000256" key="12">
    <source>
        <dbReference type="ARBA" id="ARBA00051096"/>
    </source>
</evidence>
<evidence type="ECO:0000256" key="4">
    <source>
        <dbReference type="ARBA" id="ARBA00022490"/>
    </source>
</evidence>
<name>A0A2P8DBF1_9BACT</name>
<evidence type="ECO:0000256" key="5">
    <source>
        <dbReference type="ARBA" id="ARBA00022516"/>
    </source>
</evidence>
<dbReference type="PANTHER" id="PTHR34069:SF2">
    <property type="entry name" value="BETA-KETOACYL-[ACYL-CARRIER-PROTEIN] SYNTHASE III"/>
    <property type="match status" value="1"/>
</dbReference>
<evidence type="ECO:0000313" key="16">
    <source>
        <dbReference type="EMBL" id="PSK94539.1"/>
    </source>
</evidence>
<organism evidence="16 17">
    <name type="scientific">Taibaiella chishuiensis</name>
    <dbReference type="NCBI Taxonomy" id="1434707"/>
    <lineage>
        <taxon>Bacteria</taxon>
        <taxon>Pseudomonadati</taxon>
        <taxon>Bacteroidota</taxon>
        <taxon>Chitinophagia</taxon>
        <taxon>Chitinophagales</taxon>
        <taxon>Chitinophagaceae</taxon>
        <taxon>Taibaiella</taxon>
    </lineage>
</organism>
<evidence type="ECO:0000259" key="15">
    <source>
        <dbReference type="Pfam" id="PF08545"/>
    </source>
</evidence>
<protein>
    <recommendedName>
        <fullName evidence="3 13">Beta-ketoacyl-[acyl-carrier-protein] synthase III</fullName>
        <shortName evidence="13">Beta-ketoacyl-ACP synthase III</shortName>
        <shortName evidence="13">KAS III</shortName>
        <ecNumber evidence="3 13">2.3.1.180</ecNumber>
    </recommendedName>
    <alternativeName>
        <fullName evidence="13">3-oxoacyl-[acyl-carrier-protein] synthase 3</fullName>
    </alternativeName>
    <alternativeName>
        <fullName evidence="13">3-oxoacyl-[acyl-carrier-protein] synthase III</fullName>
    </alternativeName>
</protein>
<keyword evidence="9 13" id="KW-0275">Fatty acid biosynthesis</keyword>
<dbReference type="OrthoDB" id="9815506at2"/>
<keyword evidence="5 13" id="KW-0444">Lipid biosynthesis</keyword>
<evidence type="ECO:0000256" key="9">
    <source>
        <dbReference type="ARBA" id="ARBA00023160"/>
    </source>
</evidence>
<dbReference type="InterPro" id="IPR013751">
    <property type="entry name" value="ACP_syn_III_N"/>
</dbReference>
<feature type="domain" description="Beta-ketoacyl-[acyl-carrier-protein] synthase III C-terminal" evidence="14">
    <location>
        <begin position="240"/>
        <end position="327"/>
    </location>
</feature>
<keyword evidence="6 13" id="KW-0808">Transferase</keyword>
<dbReference type="RefSeq" id="WP_106521238.1">
    <property type="nucleotide sequence ID" value="NZ_PYGD01000001.1"/>
</dbReference>
<dbReference type="HAMAP" id="MF_01815">
    <property type="entry name" value="FabH"/>
    <property type="match status" value="1"/>
</dbReference>
<dbReference type="Gene3D" id="3.40.47.10">
    <property type="match status" value="1"/>
</dbReference>
<dbReference type="Pfam" id="PF08545">
    <property type="entry name" value="ACP_syn_III"/>
    <property type="match status" value="1"/>
</dbReference>
<dbReference type="UniPathway" id="UPA00094"/>
<dbReference type="NCBIfam" id="TIGR00747">
    <property type="entry name" value="fabH"/>
    <property type="match status" value="1"/>
</dbReference>
<dbReference type="PANTHER" id="PTHR34069">
    <property type="entry name" value="3-OXOACYL-[ACYL-CARRIER-PROTEIN] SYNTHASE 3"/>
    <property type="match status" value="1"/>
</dbReference>
<evidence type="ECO:0000256" key="3">
    <source>
        <dbReference type="ARBA" id="ARBA00012333"/>
    </source>
</evidence>
<dbReference type="InterPro" id="IPR013747">
    <property type="entry name" value="ACP_syn_III_C"/>
</dbReference>
<comment type="caution">
    <text evidence="16">The sequence shown here is derived from an EMBL/GenBank/DDBJ whole genome shotgun (WGS) entry which is preliminary data.</text>
</comment>
<comment type="similarity">
    <text evidence="2 13">Belongs to the thiolase-like superfamily. FabH family.</text>
</comment>
<evidence type="ECO:0000256" key="7">
    <source>
        <dbReference type="ARBA" id="ARBA00022832"/>
    </source>
</evidence>
<evidence type="ECO:0000313" key="17">
    <source>
        <dbReference type="Proteomes" id="UP000240572"/>
    </source>
</evidence>
<dbReference type="GO" id="GO:0033818">
    <property type="term" value="F:beta-ketoacyl-acyl-carrier-protein synthase III activity"/>
    <property type="evidence" value="ECO:0007669"/>
    <property type="project" value="UniProtKB-UniRule"/>
</dbReference>
<dbReference type="GO" id="GO:0044550">
    <property type="term" value="P:secondary metabolite biosynthetic process"/>
    <property type="evidence" value="ECO:0007669"/>
    <property type="project" value="TreeGrafter"/>
</dbReference>
<feature type="domain" description="Beta-ketoacyl-[acyl-carrier-protein] synthase III N-terminal" evidence="15">
    <location>
        <begin position="110"/>
        <end position="188"/>
    </location>
</feature>
<keyword evidence="8 13" id="KW-0443">Lipid metabolism</keyword>
<evidence type="ECO:0000256" key="8">
    <source>
        <dbReference type="ARBA" id="ARBA00023098"/>
    </source>
</evidence>
<feature type="active site" evidence="13">
    <location>
        <position position="286"/>
    </location>
</feature>
<evidence type="ECO:0000259" key="14">
    <source>
        <dbReference type="Pfam" id="PF08541"/>
    </source>
</evidence>
<dbReference type="GO" id="GO:0004315">
    <property type="term" value="F:3-oxoacyl-[acyl-carrier-protein] synthase activity"/>
    <property type="evidence" value="ECO:0007669"/>
    <property type="project" value="InterPro"/>
</dbReference>
<comment type="pathway">
    <text evidence="1 13">Lipid metabolism; fatty acid biosynthesis.</text>
</comment>
<comment type="catalytic activity">
    <reaction evidence="12">
        <text>malonyl-[ACP] + acetyl-CoA + H(+) = 3-oxobutanoyl-[ACP] + CO2 + CoA</text>
        <dbReference type="Rhea" id="RHEA:12080"/>
        <dbReference type="Rhea" id="RHEA-COMP:9623"/>
        <dbReference type="Rhea" id="RHEA-COMP:9625"/>
        <dbReference type="ChEBI" id="CHEBI:15378"/>
        <dbReference type="ChEBI" id="CHEBI:16526"/>
        <dbReference type="ChEBI" id="CHEBI:57287"/>
        <dbReference type="ChEBI" id="CHEBI:57288"/>
        <dbReference type="ChEBI" id="CHEBI:78449"/>
        <dbReference type="ChEBI" id="CHEBI:78450"/>
        <dbReference type="EC" id="2.3.1.180"/>
    </reaction>
    <physiologicalReaction direction="left-to-right" evidence="12">
        <dbReference type="Rhea" id="RHEA:12081"/>
    </physiologicalReaction>
</comment>
<evidence type="ECO:0000256" key="2">
    <source>
        <dbReference type="ARBA" id="ARBA00008642"/>
    </source>
</evidence>
<sequence length="329" mass="35730">MGKIHAAITAVGGYVPDYILSNKELESIVDTTDEWISARTGIKERRILKGEGLGTSFLATNAVKDLLEKRQIDPATIDLLICATTTPDMQFPATANLVAANTGMTNAFSYDISAACSGFLYALNTGAQFIESGKSKRVIVVGADKMSSIVDYQDRSTCIIFGDGAGAVLLEPNDEGNGVLDSILKSDGKGWVHLHQKAGGSAKPATIETVMAKEHFIYQEGQTVFKFAVKNMADVSAEIMERNGLTAESVDWLVPHQANLRIISATSERMNLPEEKVMLNIQRYGNTTSGTIPLCLWEWESRLNKGDNLILAAFGGGFTWGSTYIKWAY</sequence>
<dbReference type="EMBL" id="PYGD01000001">
    <property type="protein sequence ID" value="PSK94539.1"/>
    <property type="molecule type" value="Genomic_DNA"/>
</dbReference>
<dbReference type="FunFam" id="3.40.47.10:FF:000004">
    <property type="entry name" value="3-oxoacyl-[acyl-carrier-protein] synthase 3"/>
    <property type="match status" value="1"/>
</dbReference>
<evidence type="ECO:0000256" key="10">
    <source>
        <dbReference type="ARBA" id="ARBA00023268"/>
    </source>
</evidence>
<evidence type="ECO:0000256" key="1">
    <source>
        <dbReference type="ARBA" id="ARBA00005194"/>
    </source>
</evidence>
<feature type="region of interest" description="ACP-binding" evidence="13">
    <location>
        <begin position="257"/>
        <end position="261"/>
    </location>
</feature>
<accession>A0A2P8DBF1</accession>
<keyword evidence="17" id="KW-1185">Reference proteome</keyword>
<dbReference type="EC" id="2.3.1.180" evidence="3 13"/>
<comment type="subcellular location">
    <subcellularLocation>
        <location evidence="13">Cytoplasm</location>
    </subcellularLocation>
</comment>
<keyword evidence="11 13" id="KW-0012">Acyltransferase</keyword>
<dbReference type="InterPro" id="IPR004655">
    <property type="entry name" value="FabH"/>
</dbReference>
<dbReference type="GO" id="GO:0006633">
    <property type="term" value="P:fatty acid biosynthetic process"/>
    <property type="evidence" value="ECO:0007669"/>
    <property type="project" value="UniProtKB-UniRule"/>
</dbReference>
<dbReference type="AlphaFoldDB" id="A0A2P8DBF1"/>
<evidence type="ECO:0000256" key="6">
    <source>
        <dbReference type="ARBA" id="ARBA00022679"/>
    </source>
</evidence>
<keyword evidence="10 13" id="KW-0511">Multifunctional enzyme</keyword>
<evidence type="ECO:0000256" key="11">
    <source>
        <dbReference type="ARBA" id="ARBA00023315"/>
    </source>
</evidence>
<keyword evidence="7 13" id="KW-0276">Fatty acid metabolism</keyword>
<comment type="domain">
    <text evidence="13">The last Arg residue of the ACP-binding site is essential for the weak association between ACP/AcpP and FabH.</text>
</comment>
<keyword evidence="4 13" id="KW-0963">Cytoplasm</keyword>
<evidence type="ECO:0000256" key="13">
    <source>
        <dbReference type="HAMAP-Rule" id="MF_01815"/>
    </source>
</evidence>
<feature type="active site" evidence="13">
    <location>
        <position position="256"/>
    </location>
</feature>
<comment type="function">
    <text evidence="13">Catalyzes the condensation reaction of fatty acid synthesis by the addition to an acyl acceptor of two carbons from malonyl-ACP. Catalyzes the first condensation reaction which initiates fatty acid synthesis and may therefore play a role in governing the total rate of fatty acid production. Possesses both acetoacetyl-ACP synthase and acetyl transacylase activities. Its substrate specificity determines the biosynthesis of branched-chain and/or straight-chain of fatty acids.</text>
</comment>